<dbReference type="InterPro" id="IPR003594">
    <property type="entry name" value="HATPase_dom"/>
</dbReference>
<evidence type="ECO:0000256" key="1">
    <source>
        <dbReference type="ARBA" id="ARBA00000085"/>
    </source>
</evidence>
<dbReference type="PROSITE" id="PS50110">
    <property type="entry name" value="RESPONSE_REGULATORY"/>
    <property type="match status" value="1"/>
</dbReference>
<evidence type="ECO:0000256" key="10">
    <source>
        <dbReference type="ARBA" id="ARBA00022840"/>
    </source>
</evidence>
<dbReference type="InterPro" id="IPR003661">
    <property type="entry name" value="HisK_dim/P_dom"/>
</dbReference>
<evidence type="ECO:0000256" key="8">
    <source>
        <dbReference type="ARBA" id="ARBA00022741"/>
    </source>
</evidence>
<dbReference type="InterPro" id="IPR035965">
    <property type="entry name" value="PAS-like_dom_sf"/>
</dbReference>
<evidence type="ECO:0000313" key="17">
    <source>
        <dbReference type="EMBL" id="MDR9893569.1"/>
    </source>
</evidence>
<dbReference type="GO" id="GO:0005524">
    <property type="term" value="F:ATP binding"/>
    <property type="evidence" value="ECO:0007669"/>
    <property type="project" value="UniProtKB-KW"/>
</dbReference>
<dbReference type="FunFam" id="1.10.287.130:FF:000004">
    <property type="entry name" value="Ethylene receptor 1"/>
    <property type="match status" value="1"/>
</dbReference>
<dbReference type="PROSITE" id="PS50109">
    <property type="entry name" value="HIS_KIN"/>
    <property type="match status" value="1"/>
</dbReference>
<dbReference type="CDD" id="cd16922">
    <property type="entry name" value="HATPase_EvgS-ArcB-TorS-like"/>
    <property type="match status" value="1"/>
</dbReference>
<dbReference type="CDD" id="cd00082">
    <property type="entry name" value="HisKA"/>
    <property type="match status" value="1"/>
</dbReference>
<dbReference type="SUPFAM" id="SSF55785">
    <property type="entry name" value="PYP-like sensor domain (PAS domain)"/>
    <property type="match status" value="1"/>
</dbReference>
<dbReference type="AlphaFoldDB" id="A0AAP5M8S3"/>
<evidence type="ECO:0000313" key="18">
    <source>
        <dbReference type="Proteomes" id="UP000667802"/>
    </source>
</evidence>
<comment type="catalytic activity">
    <reaction evidence="1">
        <text>ATP + protein L-histidine = ADP + protein N-phospho-L-histidine.</text>
        <dbReference type="EC" id="2.7.13.3"/>
    </reaction>
</comment>
<evidence type="ECO:0000256" key="6">
    <source>
        <dbReference type="ARBA" id="ARBA00022679"/>
    </source>
</evidence>
<dbReference type="InterPro" id="IPR000014">
    <property type="entry name" value="PAS"/>
</dbReference>
<keyword evidence="13" id="KW-0472">Membrane</keyword>
<feature type="domain" description="Response regulatory" evidence="16">
    <location>
        <begin position="410"/>
        <end position="528"/>
    </location>
</feature>
<dbReference type="Gene3D" id="3.40.50.2300">
    <property type="match status" value="1"/>
</dbReference>
<proteinExistence type="predicted"/>
<dbReference type="Pfam" id="PF00512">
    <property type="entry name" value="HisKA"/>
    <property type="match status" value="1"/>
</dbReference>
<gene>
    <name evidence="17" type="ORF">G7B40_003080</name>
</gene>
<dbReference type="Gene3D" id="3.30.565.10">
    <property type="entry name" value="Histidine kinase-like ATPase, C-terminal domain"/>
    <property type="match status" value="1"/>
</dbReference>
<dbReference type="EMBL" id="JAALHA020000001">
    <property type="protein sequence ID" value="MDR9893569.1"/>
    <property type="molecule type" value="Genomic_DNA"/>
</dbReference>
<keyword evidence="5 14" id="KW-0597">Phosphoprotein</keyword>
<evidence type="ECO:0000256" key="2">
    <source>
        <dbReference type="ARBA" id="ARBA00004236"/>
    </source>
</evidence>
<keyword evidence="4" id="KW-1003">Cell membrane</keyword>
<dbReference type="InterPro" id="IPR036890">
    <property type="entry name" value="HATPase_C_sf"/>
</dbReference>
<dbReference type="InterPro" id="IPR004358">
    <property type="entry name" value="Sig_transdc_His_kin-like_C"/>
</dbReference>
<dbReference type="PANTHER" id="PTHR43547:SF2">
    <property type="entry name" value="HYBRID SIGNAL TRANSDUCTION HISTIDINE KINASE C"/>
    <property type="match status" value="1"/>
</dbReference>
<dbReference type="Proteomes" id="UP000667802">
    <property type="component" value="Unassembled WGS sequence"/>
</dbReference>
<dbReference type="Gene3D" id="1.10.287.130">
    <property type="match status" value="1"/>
</dbReference>
<evidence type="ECO:0000259" key="15">
    <source>
        <dbReference type="PROSITE" id="PS50109"/>
    </source>
</evidence>
<evidence type="ECO:0000256" key="7">
    <source>
        <dbReference type="ARBA" id="ARBA00022692"/>
    </source>
</evidence>
<keyword evidence="12" id="KW-0902">Two-component regulatory system</keyword>
<dbReference type="Pfam" id="PF02518">
    <property type="entry name" value="HATPase_c"/>
    <property type="match status" value="1"/>
</dbReference>
<protein>
    <recommendedName>
        <fullName evidence="3">histidine kinase</fullName>
        <ecNumber evidence="3">2.7.13.3</ecNumber>
    </recommendedName>
</protein>
<dbReference type="FunFam" id="3.30.565.10:FF:000023">
    <property type="entry name" value="PAS domain-containing sensor histidine kinase"/>
    <property type="match status" value="1"/>
</dbReference>
<evidence type="ECO:0000256" key="13">
    <source>
        <dbReference type="ARBA" id="ARBA00023136"/>
    </source>
</evidence>
<dbReference type="SUPFAM" id="SSF52172">
    <property type="entry name" value="CheY-like"/>
    <property type="match status" value="1"/>
</dbReference>
<evidence type="ECO:0000256" key="5">
    <source>
        <dbReference type="ARBA" id="ARBA00022553"/>
    </source>
</evidence>
<evidence type="ECO:0000256" key="4">
    <source>
        <dbReference type="ARBA" id="ARBA00022475"/>
    </source>
</evidence>
<evidence type="ECO:0000256" key="3">
    <source>
        <dbReference type="ARBA" id="ARBA00012438"/>
    </source>
</evidence>
<dbReference type="InterPro" id="IPR005467">
    <property type="entry name" value="His_kinase_dom"/>
</dbReference>
<evidence type="ECO:0000256" key="14">
    <source>
        <dbReference type="PROSITE-ProRule" id="PRU00169"/>
    </source>
</evidence>
<dbReference type="SMART" id="SM00387">
    <property type="entry name" value="HATPase_c"/>
    <property type="match status" value="1"/>
</dbReference>
<dbReference type="GO" id="GO:0005886">
    <property type="term" value="C:plasma membrane"/>
    <property type="evidence" value="ECO:0007669"/>
    <property type="project" value="UniProtKB-SubCell"/>
</dbReference>
<comment type="subcellular location">
    <subcellularLocation>
        <location evidence="2">Cell membrane</location>
    </subcellularLocation>
</comment>
<sequence>MDAKISQAQEKYSLLDSVPLGMCIIQSDQIVLFWNSCLEQWTKIPRSKILGSSITEHFPHFNQPLYADRLHQIFQGGPPTIFSSQLHKYIIPSPSPHGSYRIQHTTVTSVPAFDGVGFYALFSIQDVTDLTFWVKEYRSMRDQALVQAEECRQAQEIAEAANRVKDEFLAVLSHELRSPLNPILGWTKLLQKGRYDQAQQKQALETIERNAKLQIKLIDDLLDVAKILRGKLPLKPVPVNLLAIIEAALETVQAAAIAKSIVIEKVLLNPVQVAGDGDRLQQVLWNLLSNAIKFTPNGGRVKIQLEQVGNEAQITVSDTGKGISGEFQPYVFDYFRQADASVTRMHGGLGLGLAIVRHLVELHGGRVSVFSPGENQGATFTVLLPILQPQPVLVNEDDTLDAEPDLTGVRILVVDDDPDTRDLLTFLLEDYGAGVMVVASAGEAFRAFESFKPDVLVSDIGMPIEDGYSFLRQIRSLPPEQGGQVPAIALTAYAKQEDQQQALVAGFQQHLSKPVEPQALVTVIARLIKLKTVTLKAMNS</sequence>
<keyword evidence="8" id="KW-0547">Nucleotide-binding</keyword>
<dbReference type="SMART" id="SM00448">
    <property type="entry name" value="REC"/>
    <property type="match status" value="1"/>
</dbReference>
<dbReference type="PRINTS" id="PR00344">
    <property type="entry name" value="BCTRLSENSOR"/>
</dbReference>
<keyword evidence="18" id="KW-1185">Reference proteome</keyword>
<evidence type="ECO:0000256" key="9">
    <source>
        <dbReference type="ARBA" id="ARBA00022777"/>
    </source>
</evidence>
<dbReference type="SMART" id="SM00388">
    <property type="entry name" value="HisKA"/>
    <property type="match status" value="1"/>
</dbReference>
<dbReference type="GO" id="GO:0000155">
    <property type="term" value="F:phosphorelay sensor kinase activity"/>
    <property type="evidence" value="ECO:0007669"/>
    <property type="project" value="InterPro"/>
</dbReference>
<feature type="domain" description="Histidine kinase" evidence="15">
    <location>
        <begin position="171"/>
        <end position="388"/>
    </location>
</feature>
<name>A0AAP5M8S3_9CYAN</name>
<evidence type="ECO:0000256" key="11">
    <source>
        <dbReference type="ARBA" id="ARBA00022989"/>
    </source>
</evidence>
<dbReference type="SUPFAM" id="SSF55874">
    <property type="entry name" value="ATPase domain of HSP90 chaperone/DNA topoisomerase II/histidine kinase"/>
    <property type="match status" value="1"/>
</dbReference>
<feature type="modified residue" description="4-aspartylphosphate" evidence="14">
    <location>
        <position position="459"/>
    </location>
</feature>
<dbReference type="SMART" id="SM00091">
    <property type="entry name" value="PAS"/>
    <property type="match status" value="1"/>
</dbReference>
<dbReference type="CDD" id="cd17580">
    <property type="entry name" value="REC_2_DhkD-like"/>
    <property type="match status" value="1"/>
</dbReference>
<keyword evidence="10 17" id="KW-0067">ATP-binding</keyword>
<dbReference type="InterPro" id="IPR011006">
    <property type="entry name" value="CheY-like_superfamily"/>
</dbReference>
<keyword evidence="7" id="KW-0812">Transmembrane</keyword>
<dbReference type="Pfam" id="PF00072">
    <property type="entry name" value="Response_reg"/>
    <property type="match status" value="1"/>
</dbReference>
<keyword evidence="6" id="KW-0808">Transferase</keyword>
<comment type="caution">
    <text evidence="17">The sequence shown here is derived from an EMBL/GenBank/DDBJ whole genome shotgun (WGS) entry which is preliminary data.</text>
</comment>
<keyword evidence="11" id="KW-1133">Transmembrane helix</keyword>
<dbReference type="PANTHER" id="PTHR43547">
    <property type="entry name" value="TWO-COMPONENT HISTIDINE KINASE"/>
    <property type="match status" value="1"/>
</dbReference>
<dbReference type="EC" id="2.7.13.3" evidence="3"/>
<evidence type="ECO:0000259" key="16">
    <source>
        <dbReference type="PROSITE" id="PS50110"/>
    </source>
</evidence>
<dbReference type="InterPro" id="IPR001789">
    <property type="entry name" value="Sig_transdc_resp-reg_receiver"/>
</dbReference>
<keyword evidence="9" id="KW-0418">Kinase</keyword>
<organism evidence="17 18">
    <name type="scientific">Aetokthonos hydrillicola Thurmond2011</name>
    <dbReference type="NCBI Taxonomy" id="2712845"/>
    <lineage>
        <taxon>Bacteria</taxon>
        <taxon>Bacillati</taxon>
        <taxon>Cyanobacteriota</taxon>
        <taxon>Cyanophyceae</taxon>
        <taxon>Nostocales</taxon>
        <taxon>Hapalosiphonaceae</taxon>
        <taxon>Aetokthonos</taxon>
    </lineage>
</organism>
<evidence type="ECO:0000256" key="12">
    <source>
        <dbReference type="ARBA" id="ARBA00023012"/>
    </source>
</evidence>
<accession>A0AAP5M8S3</accession>
<dbReference type="InterPro" id="IPR036097">
    <property type="entry name" value="HisK_dim/P_sf"/>
</dbReference>
<dbReference type="Gene3D" id="3.30.450.20">
    <property type="entry name" value="PAS domain"/>
    <property type="match status" value="1"/>
</dbReference>
<reference evidence="18" key="1">
    <citation type="journal article" date="2021" name="Science">
        <title>Hunting the eagle killer: A cyanobacterial neurotoxin causes vacuolar myelinopathy.</title>
        <authorList>
            <person name="Breinlinger S."/>
            <person name="Phillips T.J."/>
            <person name="Haram B.N."/>
            <person name="Mares J."/>
            <person name="Martinez Yerena J.A."/>
            <person name="Hrouzek P."/>
            <person name="Sobotka R."/>
            <person name="Henderson W.M."/>
            <person name="Schmieder P."/>
            <person name="Williams S.M."/>
            <person name="Lauderdale J.D."/>
            <person name="Wilde H.D."/>
            <person name="Gerrin W."/>
            <person name="Kust A."/>
            <person name="Washington J.W."/>
            <person name="Wagner C."/>
            <person name="Geier B."/>
            <person name="Liebeke M."/>
            <person name="Enke H."/>
            <person name="Niedermeyer T.H.J."/>
            <person name="Wilde S.B."/>
        </authorList>
    </citation>
    <scope>NUCLEOTIDE SEQUENCE [LARGE SCALE GENOMIC DNA]</scope>
    <source>
        <strain evidence="18">Thurmond2011</strain>
    </source>
</reference>
<dbReference type="SUPFAM" id="SSF47384">
    <property type="entry name" value="Homodimeric domain of signal transducing histidine kinase"/>
    <property type="match status" value="1"/>
</dbReference>